<feature type="coiled-coil region" evidence="1">
    <location>
        <begin position="380"/>
        <end position="407"/>
    </location>
</feature>
<keyword evidence="2" id="KW-1133">Transmembrane helix</keyword>
<evidence type="ECO:0000313" key="3">
    <source>
        <dbReference type="EMBL" id="SDE79439.1"/>
    </source>
</evidence>
<evidence type="ECO:0000313" key="4">
    <source>
        <dbReference type="Proteomes" id="UP000182427"/>
    </source>
</evidence>
<name>A0A1G7FUA9_9BACT</name>
<dbReference type="PANTHER" id="PTHR32309">
    <property type="entry name" value="TYROSINE-PROTEIN KINASE"/>
    <property type="match status" value="1"/>
</dbReference>
<dbReference type="PANTHER" id="PTHR32309:SF13">
    <property type="entry name" value="FERRIC ENTEROBACTIN TRANSPORT PROTEIN FEPE"/>
    <property type="match status" value="1"/>
</dbReference>
<reference evidence="3 4" key="1">
    <citation type="submission" date="2016-10" db="EMBL/GenBank/DDBJ databases">
        <authorList>
            <person name="de Groot N.N."/>
        </authorList>
    </citation>
    <scope>NUCLEOTIDE SEQUENCE [LARGE SCALE GENOMIC DNA]</scope>
    <source>
        <strain evidence="3 4">GAS232</strain>
    </source>
</reference>
<evidence type="ECO:0000256" key="2">
    <source>
        <dbReference type="SAM" id="Phobius"/>
    </source>
</evidence>
<feature type="transmembrane region" description="Helical" evidence="2">
    <location>
        <begin position="38"/>
        <end position="57"/>
    </location>
</feature>
<dbReference type="EMBL" id="LT629690">
    <property type="protein sequence ID" value="SDE79439.1"/>
    <property type="molecule type" value="Genomic_DNA"/>
</dbReference>
<keyword evidence="2" id="KW-0812">Transmembrane</keyword>
<keyword evidence="2" id="KW-0472">Membrane</keyword>
<dbReference type="Gene3D" id="1.10.287.1490">
    <property type="match status" value="1"/>
</dbReference>
<dbReference type="RefSeq" id="WP_083343713.1">
    <property type="nucleotide sequence ID" value="NZ_LT629690.1"/>
</dbReference>
<feature type="coiled-coil region" evidence="1">
    <location>
        <begin position="182"/>
        <end position="209"/>
    </location>
</feature>
<dbReference type="GO" id="GO:0005886">
    <property type="term" value="C:plasma membrane"/>
    <property type="evidence" value="ECO:0007669"/>
    <property type="project" value="TreeGrafter"/>
</dbReference>
<dbReference type="GO" id="GO:0004713">
    <property type="term" value="F:protein tyrosine kinase activity"/>
    <property type="evidence" value="ECO:0007669"/>
    <property type="project" value="TreeGrafter"/>
</dbReference>
<dbReference type="Gene3D" id="3.40.50.300">
    <property type="entry name" value="P-loop containing nucleotide triphosphate hydrolases"/>
    <property type="match status" value="1"/>
</dbReference>
<protein>
    <submittedName>
        <fullName evidence="3">Uncharacterized protein involved in exopolysaccharide biosynthesis</fullName>
    </submittedName>
</protein>
<organism evidence="3 4">
    <name type="scientific">Terriglobus roseus</name>
    <dbReference type="NCBI Taxonomy" id="392734"/>
    <lineage>
        <taxon>Bacteria</taxon>
        <taxon>Pseudomonadati</taxon>
        <taxon>Acidobacteriota</taxon>
        <taxon>Terriglobia</taxon>
        <taxon>Terriglobales</taxon>
        <taxon>Acidobacteriaceae</taxon>
        <taxon>Terriglobus</taxon>
    </lineage>
</organism>
<feature type="transmembrane region" description="Helical" evidence="2">
    <location>
        <begin position="436"/>
        <end position="457"/>
    </location>
</feature>
<evidence type="ECO:0000256" key="1">
    <source>
        <dbReference type="SAM" id="Coils"/>
    </source>
</evidence>
<dbReference type="SUPFAM" id="SSF57997">
    <property type="entry name" value="Tropomyosin"/>
    <property type="match status" value="1"/>
</dbReference>
<proteinExistence type="predicted"/>
<dbReference type="Proteomes" id="UP000182427">
    <property type="component" value="Chromosome I"/>
</dbReference>
<keyword evidence="4" id="KW-1185">Reference proteome</keyword>
<dbReference type="InterPro" id="IPR050445">
    <property type="entry name" value="Bact_polysacc_biosynth/exp"/>
</dbReference>
<gene>
    <name evidence="3" type="ORF">SAMN05444167_0450</name>
</gene>
<dbReference type="InterPro" id="IPR027417">
    <property type="entry name" value="P-loop_NTPase"/>
</dbReference>
<dbReference type="AlphaFoldDB" id="A0A1G7FUA9"/>
<dbReference type="OrthoDB" id="121966at2"/>
<accession>A0A1G7FUA9</accession>
<sequence length="676" mass="74222">MTTILNPTPSVNVPPHGPGLRSPSLRDLLNIAFYYRRLAFLLATSLLLIGVLVALLLPPSYMARARLLALNGGVYDLQSGGVPNARSLTAPPAADVEQQLLESAELHRDVLRRELGNRVSPEDFEKQLAQFENHLKVSKLETGDVIEITYRDRDPQRAAAVLKTLLAVYFEERAEILTSGRVSFLTQQRDNIRSQLDAANGQIEAYEKQHGVVDVKGQIDSAVQLDGQLRQRMAEAETAVAEARRSVDVLQNNASHVPQEVELFRDNTEAAHTIGTMESDLFKLQAKRADLMSRYMATSPFVTQVEAQIAQLETAIEQQKKQISVSTRVGYNNFKDQVNGQLSQAQASLAGAQGRYNVLQTQVSESQGKLKDLISVNDTLARLTSQRDLLAETAKNYAEQVEKARVEQNQTMTSGTTNVRMIETPTVPRKRTNSRLLFIAAAVVASVLITIVVIVVASSMRETFLSPDEAERSLRLPVLSDIARRGAPEQTARRAFGRLIAAADSVPTGGQGKTILLLTGQNEGGMSMVARGLVEALEPRSPGRVALVHMEEEGDTPVEGSLLALRPLTKDAVVTVGMTMTRSRLINLFHELRSTYDYVVVTAPPAYQWFESVELTTVADLTVLILAAEKTRKPVVETILSQASYIGGNVDGLVMTGRKYYIPGWLYRVLLGRGTA</sequence>
<keyword evidence="1" id="KW-0175">Coiled coil</keyword>